<evidence type="ECO:0000259" key="7">
    <source>
        <dbReference type="PROSITE" id="PS50268"/>
    </source>
</evidence>
<comment type="caution">
    <text evidence="8">The sequence shown here is derived from an EMBL/GenBank/DDBJ whole genome shotgun (WGS) entry which is preliminary data.</text>
</comment>
<dbReference type="Proteomes" id="UP000520535">
    <property type="component" value="Unassembled WGS sequence"/>
</dbReference>
<dbReference type="PANTHER" id="PTHR24028">
    <property type="entry name" value="CADHERIN-87A"/>
    <property type="match status" value="1"/>
</dbReference>
<name>A0A7L2VCP5_9AVES</name>
<evidence type="ECO:0000256" key="3">
    <source>
        <dbReference type="ARBA" id="ARBA00022989"/>
    </source>
</evidence>
<keyword evidence="3" id="KW-1133">Transmembrane helix</keyword>
<keyword evidence="4" id="KW-0472">Membrane</keyword>
<evidence type="ECO:0000313" key="9">
    <source>
        <dbReference type="Proteomes" id="UP000520535"/>
    </source>
</evidence>
<proteinExistence type="predicted"/>
<dbReference type="GO" id="GO:0005509">
    <property type="term" value="F:calcium ion binding"/>
    <property type="evidence" value="ECO:0007669"/>
    <property type="project" value="UniProtKB-UniRule"/>
</dbReference>
<dbReference type="InterPro" id="IPR015919">
    <property type="entry name" value="Cadherin-like_sf"/>
</dbReference>
<dbReference type="Pfam" id="PF00028">
    <property type="entry name" value="Cadherin"/>
    <property type="match status" value="1"/>
</dbReference>
<dbReference type="InterPro" id="IPR002126">
    <property type="entry name" value="Cadherin-like_dom"/>
</dbReference>
<evidence type="ECO:0000256" key="2">
    <source>
        <dbReference type="ARBA" id="ARBA00022692"/>
    </source>
</evidence>
<evidence type="ECO:0000313" key="8">
    <source>
        <dbReference type="EMBL" id="NXS55458.1"/>
    </source>
</evidence>
<dbReference type="SUPFAM" id="SSF49313">
    <property type="entry name" value="Cadherin-like"/>
    <property type="match status" value="1"/>
</dbReference>
<keyword evidence="9" id="KW-1185">Reference proteome</keyword>
<dbReference type="EMBL" id="VYZX01010939">
    <property type="protein sequence ID" value="NXS55458.1"/>
    <property type="molecule type" value="Genomic_DNA"/>
</dbReference>
<evidence type="ECO:0000256" key="5">
    <source>
        <dbReference type="ARBA" id="ARBA00023180"/>
    </source>
</evidence>
<keyword evidence="5" id="KW-0325">Glycoprotein</keyword>
<comment type="subcellular location">
    <subcellularLocation>
        <location evidence="1">Membrane</location>
        <topology evidence="1">Single-pass membrane protein</topology>
    </subcellularLocation>
</comment>
<dbReference type="OrthoDB" id="9990384at2759"/>
<evidence type="ECO:0000256" key="1">
    <source>
        <dbReference type="ARBA" id="ARBA00004167"/>
    </source>
</evidence>
<sequence>TDPDEGMNGHVKYSMKEVSDLASEIFHLGLETGAITLVRSLDFEEGDLYELEVQAQDEGTLYDTAKVT</sequence>
<feature type="domain" description="Cadherin" evidence="7">
    <location>
        <begin position="1"/>
        <end position="59"/>
    </location>
</feature>
<dbReference type="PROSITE" id="PS50268">
    <property type="entry name" value="CADHERIN_2"/>
    <property type="match status" value="1"/>
</dbReference>
<dbReference type="CDD" id="cd11304">
    <property type="entry name" value="Cadherin_repeat"/>
    <property type="match status" value="1"/>
</dbReference>
<gene>
    <name evidence="8" type="primary">Pcdhga11_0</name>
    <name evidence="8" type="ORF">BRALEP_R14864</name>
</gene>
<dbReference type="Gene3D" id="2.60.40.60">
    <property type="entry name" value="Cadherins"/>
    <property type="match status" value="1"/>
</dbReference>
<dbReference type="GO" id="GO:0005886">
    <property type="term" value="C:plasma membrane"/>
    <property type="evidence" value="ECO:0007669"/>
    <property type="project" value="TreeGrafter"/>
</dbReference>
<evidence type="ECO:0000256" key="4">
    <source>
        <dbReference type="ARBA" id="ARBA00023136"/>
    </source>
</evidence>
<dbReference type="PANTHER" id="PTHR24028:SF234">
    <property type="entry name" value="PROTOCADHERIN GAMMA-A3"/>
    <property type="match status" value="1"/>
</dbReference>
<reference evidence="8 9" key="1">
    <citation type="submission" date="2019-09" db="EMBL/GenBank/DDBJ databases">
        <title>Bird 10,000 Genomes (B10K) Project - Family phase.</title>
        <authorList>
            <person name="Zhang G."/>
        </authorList>
    </citation>
    <scope>NUCLEOTIDE SEQUENCE [LARGE SCALE GENOMIC DNA]</scope>
    <source>
        <strain evidence="8">B10K-DU-012-52</strain>
    </source>
</reference>
<keyword evidence="2" id="KW-0812">Transmembrane</keyword>
<feature type="non-terminal residue" evidence="8">
    <location>
        <position position="68"/>
    </location>
</feature>
<evidence type="ECO:0000256" key="6">
    <source>
        <dbReference type="PROSITE-ProRule" id="PRU00043"/>
    </source>
</evidence>
<organism evidence="8 9">
    <name type="scientific">Brachypteracias leptosomus</name>
    <name type="common">short-legged ground-roller</name>
    <dbReference type="NCBI Taxonomy" id="135165"/>
    <lineage>
        <taxon>Eukaryota</taxon>
        <taxon>Metazoa</taxon>
        <taxon>Chordata</taxon>
        <taxon>Craniata</taxon>
        <taxon>Vertebrata</taxon>
        <taxon>Euteleostomi</taxon>
        <taxon>Archelosauria</taxon>
        <taxon>Archosauria</taxon>
        <taxon>Dinosauria</taxon>
        <taxon>Saurischia</taxon>
        <taxon>Theropoda</taxon>
        <taxon>Coelurosauria</taxon>
        <taxon>Aves</taxon>
        <taxon>Neognathae</taxon>
        <taxon>Neoaves</taxon>
        <taxon>Telluraves</taxon>
        <taxon>Coraciimorphae</taxon>
        <taxon>Coraciiformes</taxon>
        <taxon>Brachypteraciidae</taxon>
        <taxon>Brachypteracias</taxon>
    </lineage>
</organism>
<feature type="non-terminal residue" evidence="8">
    <location>
        <position position="1"/>
    </location>
</feature>
<accession>A0A7L2VCP5</accession>
<dbReference type="GO" id="GO:0007156">
    <property type="term" value="P:homophilic cell adhesion via plasma membrane adhesion molecules"/>
    <property type="evidence" value="ECO:0007669"/>
    <property type="project" value="InterPro"/>
</dbReference>
<protein>
    <submittedName>
        <fullName evidence="8">PCDGB protein</fullName>
    </submittedName>
</protein>
<dbReference type="SMART" id="SM00112">
    <property type="entry name" value="CA"/>
    <property type="match status" value="1"/>
</dbReference>
<keyword evidence="6" id="KW-0106">Calcium</keyword>
<dbReference type="AlphaFoldDB" id="A0A7L2VCP5"/>
<dbReference type="InterPro" id="IPR050174">
    <property type="entry name" value="Protocadherin/Cadherin-CA"/>
</dbReference>